<dbReference type="eggNOG" id="ENOG5033FK4">
    <property type="taxonomic scope" value="Bacteria"/>
</dbReference>
<organism evidence="1 2">
    <name type="scientific">Providencia alcalifaciens DSM 30120</name>
    <dbReference type="NCBI Taxonomy" id="520999"/>
    <lineage>
        <taxon>Bacteria</taxon>
        <taxon>Pseudomonadati</taxon>
        <taxon>Pseudomonadota</taxon>
        <taxon>Gammaproteobacteria</taxon>
        <taxon>Enterobacterales</taxon>
        <taxon>Morganellaceae</taxon>
        <taxon>Providencia</taxon>
    </lineage>
</organism>
<gene>
    <name evidence="1" type="ORF">PROVALCAL_00987</name>
</gene>
<dbReference type="InterPro" id="IPR048149">
    <property type="entry name" value="YjaA"/>
</dbReference>
<protein>
    <submittedName>
        <fullName evidence="1">Uncharacterized protein</fullName>
    </submittedName>
</protein>
<dbReference type="AlphaFoldDB" id="B6XCC4"/>
<dbReference type="Proteomes" id="UP000003729">
    <property type="component" value="Unassembled WGS sequence"/>
</dbReference>
<accession>B6XCC4</accession>
<evidence type="ECO:0000313" key="2">
    <source>
        <dbReference type="Proteomes" id="UP000003729"/>
    </source>
</evidence>
<comment type="caution">
    <text evidence="1">The sequence shown here is derived from an EMBL/GenBank/DDBJ whole genome shotgun (WGS) entry which is preliminary data.</text>
</comment>
<dbReference type="NCBIfam" id="NF041448">
    <property type="entry name" value="stress_YjaA"/>
    <property type="match status" value="1"/>
</dbReference>
<name>B6XCC4_9GAMM</name>
<dbReference type="EMBL" id="ABXW01000015">
    <property type="protein sequence ID" value="EEB46977.1"/>
    <property type="molecule type" value="Genomic_DNA"/>
</dbReference>
<dbReference type="GeneID" id="57292143"/>
<reference evidence="1 2" key="1">
    <citation type="submission" date="2008-10" db="EMBL/GenBank/DDBJ databases">
        <title>Draft genome sequence of Providencia alcalifaciens (DSM 30120).</title>
        <authorList>
            <person name="Sudarsanam P."/>
            <person name="Ley R."/>
            <person name="Guruge J."/>
            <person name="Turnbaugh P.J."/>
            <person name="Mahowald M."/>
            <person name="Liep D."/>
            <person name="Gordon J."/>
        </authorList>
    </citation>
    <scope>NUCLEOTIDE SEQUENCE [LARGE SCALE GENOMIC DNA]</scope>
    <source>
        <strain evidence="1 2">DSM 30120</strain>
    </source>
</reference>
<reference evidence="1 2" key="2">
    <citation type="submission" date="2008-10" db="EMBL/GenBank/DDBJ databases">
        <authorList>
            <person name="Fulton L."/>
            <person name="Clifton S."/>
            <person name="Fulton B."/>
            <person name="Xu J."/>
            <person name="Minx P."/>
            <person name="Pepin K.H."/>
            <person name="Johnson M."/>
            <person name="Bhonagiri V."/>
            <person name="Nash W.E."/>
            <person name="Mardis E.R."/>
            <person name="Wilson R.K."/>
        </authorList>
    </citation>
    <scope>NUCLEOTIDE SEQUENCE [LARGE SCALE GENOMIC DNA]</scope>
    <source>
        <strain evidence="1 2">DSM 30120</strain>
    </source>
</reference>
<proteinExistence type="predicted"/>
<dbReference type="RefSeq" id="WP_006657954.1">
    <property type="nucleotide sequence ID" value="NZ_ABXW01000015.1"/>
</dbReference>
<evidence type="ECO:0000313" key="1">
    <source>
        <dbReference type="EMBL" id="EEB46977.1"/>
    </source>
</evidence>
<sequence>MADFYLQIRTNSMTLKNLETHEEHSATGEFSTQRMVVGDFFNAESVLYQLVCDMGLNVRRPFASRHRVLVQALEIIDGGVSLVEERLFTEMVYGAFNRRIKKVLVSRDTLPMPQRQAKALLSCK</sequence>